<dbReference type="Proteomes" id="UP000789920">
    <property type="component" value="Unassembled WGS sequence"/>
</dbReference>
<keyword evidence="2" id="KW-1185">Reference proteome</keyword>
<name>A0ACA9S248_9GLOM</name>
<organism evidence="1 2">
    <name type="scientific">Racocetra persica</name>
    <dbReference type="NCBI Taxonomy" id="160502"/>
    <lineage>
        <taxon>Eukaryota</taxon>
        <taxon>Fungi</taxon>
        <taxon>Fungi incertae sedis</taxon>
        <taxon>Mucoromycota</taxon>
        <taxon>Glomeromycotina</taxon>
        <taxon>Glomeromycetes</taxon>
        <taxon>Diversisporales</taxon>
        <taxon>Gigasporaceae</taxon>
        <taxon>Racocetra</taxon>
    </lineage>
</organism>
<gene>
    <name evidence="1" type="ORF">RPERSI_LOCUS26037</name>
</gene>
<reference evidence="1" key="1">
    <citation type="submission" date="2021-06" db="EMBL/GenBank/DDBJ databases">
        <authorList>
            <person name="Kallberg Y."/>
            <person name="Tangrot J."/>
            <person name="Rosling A."/>
        </authorList>
    </citation>
    <scope>NUCLEOTIDE SEQUENCE</scope>
    <source>
        <strain evidence="1">MA461A</strain>
    </source>
</reference>
<evidence type="ECO:0000313" key="2">
    <source>
        <dbReference type="Proteomes" id="UP000789920"/>
    </source>
</evidence>
<feature type="non-terminal residue" evidence="1">
    <location>
        <position position="1"/>
    </location>
</feature>
<proteinExistence type="predicted"/>
<protein>
    <submittedName>
        <fullName evidence="1">14240_t:CDS:1</fullName>
    </submittedName>
</protein>
<dbReference type="EMBL" id="CAJVQC010087642">
    <property type="protein sequence ID" value="CAG8823512.1"/>
    <property type="molecule type" value="Genomic_DNA"/>
</dbReference>
<accession>A0ACA9S248</accession>
<evidence type="ECO:0000313" key="1">
    <source>
        <dbReference type="EMBL" id="CAG8823512.1"/>
    </source>
</evidence>
<comment type="caution">
    <text evidence="1">The sequence shown here is derived from an EMBL/GenBank/DDBJ whole genome shotgun (WGS) entry which is preliminary data.</text>
</comment>
<sequence>RIMAALTKYNTALGLLPGLYSGSEVRLSSGVLFRHFNFSIGVEEESLTGALPL</sequence>